<evidence type="ECO:0000313" key="2">
    <source>
        <dbReference type="Proteomes" id="UP001408789"/>
    </source>
</evidence>
<dbReference type="PANTHER" id="PTHR35737">
    <property type="entry name" value="CRYPTIC LOCI REGULATOR"/>
    <property type="match status" value="1"/>
</dbReference>
<proteinExistence type="predicted"/>
<protein>
    <submittedName>
        <fullName evidence="1">Uncharacterized protein</fullName>
    </submittedName>
</protein>
<evidence type="ECO:0000313" key="1">
    <source>
        <dbReference type="EMBL" id="KAK9052392.1"/>
    </source>
</evidence>
<keyword evidence="2" id="KW-1185">Reference proteome</keyword>
<sequence length="118" mass="13396">MILLKLKTKYQQEILNWEHLSNTLMALQTHPQPSVLPDLPLSLSTERSSDSTHCELAETLLLQVEAQEAFINEVSTLCDAAESICSAQEQLLKQPFIYLPIWESSPRKLITSLLCEEE</sequence>
<organism evidence="1 2">
    <name type="scientific">Deinandra increscens subsp. villosa</name>
    <dbReference type="NCBI Taxonomy" id="3103831"/>
    <lineage>
        <taxon>Eukaryota</taxon>
        <taxon>Viridiplantae</taxon>
        <taxon>Streptophyta</taxon>
        <taxon>Embryophyta</taxon>
        <taxon>Tracheophyta</taxon>
        <taxon>Spermatophyta</taxon>
        <taxon>Magnoliopsida</taxon>
        <taxon>eudicotyledons</taxon>
        <taxon>Gunneridae</taxon>
        <taxon>Pentapetalae</taxon>
        <taxon>asterids</taxon>
        <taxon>campanulids</taxon>
        <taxon>Asterales</taxon>
        <taxon>Asteraceae</taxon>
        <taxon>Asteroideae</taxon>
        <taxon>Heliantheae alliance</taxon>
        <taxon>Madieae</taxon>
        <taxon>Madiinae</taxon>
        <taxon>Deinandra</taxon>
    </lineage>
</organism>
<comment type="caution">
    <text evidence="1">The sequence shown here is derived from an EMBL/GenBank/DDBJ whole genome shotgun (WGS) entry which is preliminary data.</text>
</comment>
<reference evidence="1 2" key="1">
    <citation type="submission" date="2024-04" db="EMBL/GenBank/DDBJ databases">
        <title>The reference genome of an endangered Asteraceae, Deinandra increscens subsp. villosa, native to the Central Coast of California.</title>
        <authorList>
            <person name="Guilliams M."/>
            <person name="Hasenstab-Lehman K."/>
            <person name="Meyer R."/>
            <person name="Mcevoy S."/>
        </authorList>
    </citation>
    <scope>NUCLEOTIDE SEQUENCE [LARGE SCALE GENOMIC DNA]</scope>
    <source>
        <tissue evidence="1">Leaf</tissue>
    </source>
</reference>
<dbReference type="Proteomes" id="UP001408789">
    <property type="component" value="Unassembled WGS sequence"/>
</dbReference>
<dbReference type="AlphaFoldDB" id="A0AAP0GL12"/>
<gene>
    <name evidence="1" type="ORF">SSX86_029021</name>
</gene>
<dbReference type="PANTHER" id="PTHR35737:SF1">
    <property type="entry name" value="CRYPTIC LOCI REGULATOR"/>
    <property type="match status" value="1"/>
</dbReference>
<name>A0AAP0GL12_9ASTR</name>
<accession>A0AAP0GL12</accession>
<dbReference type="EMBL" id="JBCNJP010000027">
    <property type="protein sequence ID" value="KAK9052392.1"/>
    <property type="molecule type" value="Genomic_DNA"/>
</dbReference>